<dbReference type="Proteomes" id="UP000291483">
    <property type="component" value="Unassembled WGS sequence"/>
</dbReference>
<keyword evidence="2" id="KW-1185">Reference proteome</keyword>
<accession>A0A4Q8AIC8</accession>
<dbReference type="EMBL" id="SHLC01000001">
    <property type="protein sequence ID" value="RZU64134.1"/>
    <property type="molecule type" value="Genomic_DNA"/>
</dbReference>
<name>A0A4Q8AIC8_9MICO</name>
<gene>
    <name evidence="1" type="ORF">EV379_0428</name>
</gene>
<reference evidence="1 2" key="1">
    <citation type="submission" date="2019-02" db="EMBL/GenBank/DDBJ databases">
        <title>Sequencing the genomes of 1000 actinobacteria strains.</title>
        <authorList>
            <person name="Klenk H.-P."/>
        </authorList>
    </citation>
    <scope>NUCLEOTIDE SEQUENCE [LARGE SCALE GENOMIC DNA]</scope>
    <source>
        <strain evidence="1 2">DSM 18319</strain>
    </source>
</reference>
<dbReference type="AlphaFoldDB" id="A0A4Q8AIC8"/>
<evidence type="ECO:0000313" key="1">
    <source>
        <dbReference type="EMBL" id="RZU64134.1"/>
    </source>
</evidence>
<organism evidence="1 2">
    <name type="scientific">Microterricola gilva</name>
    <dbReference type="NCBI Taxonomy" id="393267"/>
    <lineage>
        <taxon>Bacteria</taxon>
        <taxon>Bacillati</taxon>
        <taxon>Actinomycetota</taxon>
        <taxon>Actinomycetes</taxon>
        <taxon>Micrococcales</taxon>
        <taxon>Microbacteriaceae</taxon>
        <taxon>Microterricola</taxon>
    </lineage>
</organism>
<comment type="caution">
    <text evidence="1">The sequence shown here is derived from an EMBL/GenBank/DDBJ whole genome shotgun (WGS) entry which is preliminary data.</text>
</comment>
<sequence>MKTWEEQGCEVCRQQWMSGDRPQYLATNIERHTTLFRCVVCGSYWEDRERYAVEVTKSEAALYGEQILDNG</sequence>
<proteinExistence type="predicted"/>
<evidence type="ECO:0000313" key="2">
    <source>
        <dbReference type="Proteomes" id="UP000291483"/>
    </source>
</evidence>
<protein>
    <submittedName>
        <fullName evidence="1">Uncharacterized protein</fullName>
    </submittedName>
</protein>